<dbReference type="Gene3D" id="3.90.1310.10">
    <property type="entry name" value="Penicillin-binding protein 2a (Domain 2)"/>
    <property type="match status" value="1"/>
</dbReference>
<dbReference type="SUPFAM" id="SSF56601">
    <property type="entry name" value="beta-lactamase/transpeptidase-like"/>
    <property type="match status" value="1"/>
</dbReference>
<dbReference type="InterPro" id="IPR007887">
    <property type="entry name" value="MecA_N"/>
</dbReference>
<evidence type="ECO:0000313" key="7">
    <source>
        <dbReference type="EMBL" id="GAA1720695.1"/>
    </source>
</evidence>
<comment type="similarity">
    <text evidence="2">Belongs to the transpeptidase family.</text>
</comment>
<evidence type="ECO:0000313" key="8">
    <source>
        <dbReference type="Proteomes" id="UP001500618"/>
    </source>
</evidence>
<feature type="domain" description="NTF2-like N-terminal transpeptidase" evidence="6">
    <location>
        <begin position="40"/>
        <end position="147"/>
    </location>
</feature>
<dbReference type="Gene3D" id="3.40.710.10">
    <property type="entry name" value="DD-peptidase/beta-lactamase superfamily"/>
    <property type="match status" value="1"/>
</dbReference>
<dbReference type="InterPro" id="IPR005311">
    <property type="entry name" value="PBP_dimer"/>
</dbReference>
<dbReference type="PANTHER" id="PTHR30627">
    <property type="entry name" value="PEPTIDOGLYCAN D,D-TRANSPEPTIDASE"/>
    <property type="match status" value="1"/>
</dbReference>
<comment type="caution">
    <text evidence="7">The sequence shown here is derived from an EMBL/GenBank/DDBJ whole genome shotgun (WGS) entry which is preliminary data.</text>
</comment>
<dbReference type="InterPro" id="IPR012338">
    <property type="entry name" value="Beta-lactam/transpept-like"/>
</dbReference>
<comment type="subcellular location">
    <subcellularLocation>
        <location evidence="1">Membrane</location>
    </subcellularLocation>
</comment>
<protein>
    <submittedName>
        <fullName evidence="7">Penicillin-binding transpeptidase domain-containing protein</fullName>
    </submittedName>
</protein>
<evidence type="ECO:0000256" key="2">
    <source>
        <dbReference type="ARBA" id="ARBA00007171"/>
    </source>
</evidence>
<keyword evidence="3" id="KW-0472">Membrane</keyword>
<gene>
    <name evidence="7" type="ORF">GCM10009765_81130</name>
</gene>
<name>A0ABN2J9G2_9ACTN</name>
<dbReference type="Proteomes" id="UP001500618">
    <property type="component" value="Unassembled WGS sequence"/>
</dbReference>
<dbReference type="InterPro" id="IPR050515">
    <property type="entry name" value="Beta-lactam/transpept"/>
</dbReference>
<feature type="domain" description="Penicillin-binding protein transpeptidase" evidence="4">
    <location>
        <begin position="356"/>
        <end position="625"/>
    </location>
</feature>
<evidence type="ECO:0000259" key="6">
    <source>
        <dbReference type="Pfam" id="PF05223"/>
    </source>
</evidence>
<evidence type="ECO:0000259" key="4">
    <source>
        <dbReference type="Pfam" id="PF00905"/>
    </source>
</evidence>
<evidence type="ECO:0000259" key="5">
    <source>
        <dbReference type="Pfam" id="PF03717"/>
    </source>
</evidence>
<feature type="domain" description="Penicillin-binding protein dimerisation" evidence="5">
    <location>
        <begin position="155"/>
        <end position="318"/>
    </location>
</feature>
<sequence>MPGRAHSTFVKTNPRPAAVLLALVLLATLPGCSLFGDSAPVAAAKAFLTAWGAGKYDDAAAQTDGGSGAEDVLTAAATGLGARASIKIGSVTEKDGVATAQYTVTWPLVGGAHPWSYANTLHTAKSGDNDRVHWTPAVVQPTLGAQQRLQVNTTLPPRSALSDRTGSPLFAELPVVEVGLEPQHVTDVTGEANTLASALQPEGVVAADIVKDVQKAKPTDFVPVITLRQDRYNQVKSQIYDLPGAVFHTAQRTLAVDKTFAPALLGKVGAPTAEVLTENHLGKTTGDIGISGLQRALNGQLTGTPSTTVARIDSSGNAQTLTSFGGKPGSPVKLTLDPKVQKAAQSALGGVTLAASIVALRPSTGEILAVAQTSALSYDIGLNGAYPAGSTFKMITAGALLEAGGVTENSSVACPGSLSIGGKKFINENSFDLGQVPLRTAFAQSCNTTFGGLGSKLPTTAFTTAAKQFGIGAGWDLPGSTFSGSLPTPANTTEQGADAIGQGKVQVSPLTMALVAGAIQRGSLPTPSLIVGQPGTPKTAPPAIPANIIGPLRDMTRAVVTDGTAKALRDVSGLGGKTGTAEYGTDTPPRTHSWFAGYHGDLAFAVFVYDGATNSQQAAVPLAGKFIAALG</sequence>
<accession>A0ABN2J9G2</accession>
<dbReference type="EMBL" id="BAAANY010000045">
    <property type="protein sequence ID" value="GAA1720695.1"/>
    <property type="molecule type" value="Genomic_DNA"/>
</dbReference>
<keyword evidence="8" id="KW-1185">Reference proteome</keyword>
<organism evidence="7 8">
    <name type="scientific">Fodinicola feengrottensis</name>
    <dbReference type="NCBI Taxonomy" id="435914"/>
    <lineage>
        <taxon>Bacteria</taxon>
        <taxon>Bacillati</taxon>
        <taxon>Actinomycetota</taxon>
        <taxon>Actinomycetes</taxon>
        <taxon>Mycobacteriales</taxon>
        <taxon>Fodinicola</taxon>
    </lineage>
</organism>
<dbReference type="InterPro" id="IPR036138">
    <property type="entry name" value="PBP_dimer_sf"/>
</dbReference>
<dbReference type="Pfam" id="PF00905">
    <property type="entry name" value="Transpeptidase"/>
    <property type="match status" value="1"/>
</dbReference>
<dbReference type="SUPFAM" id="SSF56519">
    <property type="entry name" value="Penicillin binding protein dimerisation domain"/>
    <property type="match status" value="1"/>
</dbReference>
<dbReference type="Pfam" id="PF03717">
    <property type="entry name" value="PBP_dimer"/>
    <property type="match status" value="1"/>
</dbReference>
<reference evidence="7 8" key="1">
    <citation type="journal article" date="2019" name="Int. J. Syst. Evol. Microbiol.">
        <title>The Global Catalogue of Microorganisms (GCM) 10K type strain sequencing project: providing services to taxonomists for standard genome sequencing and annotation.</title>
        <authorList>
            <consortium name="The Broad Institute Genomics Platform"/>
            <consortium name="The Broad Institute Genome Sequencing Center for Infectious Disease"/>
            <person name="Wu L."/>
            <person name="Ma J."/>
        </authorList>
    </citation>
    <scope>NUCLEOTIDE SEQUENCE [LARGE SCALE GENOMIC DNA]</scope>
    <source>
        <strain evidence="7 8">JCM 14718</strain>
    </source>
</reference>
<evidence type="ECO:0000256" key="1">
    <source>
        <dbReference type="ARBA" id="ARBA00004370"/>
    </source>
</evidence>
<dbReference type="Pfam" id="PF05223">
    <property type="entry name" value="MecA_N"/>
    <property type="match status" value="1"/>
</dbReference>
<proteinExistence type="inferred from homology"/>
<dbReference type="PANTHER" id="PTHR30627:SF24">
    <property type="entry name" value="PENICILLIN-BINDING PROTEIN 4B"/>
    <property type="match status" value="1"/>
</dbReference>
<dbReference type="InterPro" id="IPR001460">
    <property type="entry name" value="PCN-bd_Tpept"/>
</dbReference>
<evidence type="ECO:0000256" key="3">
    <source>
        <dbReference type="ARBA" id="ARBA00023136"/>
    </source>
</evidence>